<dbReference type="InterPro" id="IPR036779">
    <property type="entry name" value="LysM_dom_sf"/>
</dbReference>
<dbReference type="PROSITE" id="PS00922">
    <property type="entry name" value="TRANSGLYCOSYLASE"/>
    <property type="match status" value="1"/>
</dbReference>
<feature type="compositionally biased region" description="Basic residues" evidence="2">
    <location>
        <begin position="479"/>
        <end position="512"/>
    </location>
</feature>
<comment type="similarity">
    <text evidence="1">Belongs to the transglycosylase Slt family.</text>
</comment>
<evidence type="ECO:0000313" key="5">
    <source>
        <dbReference type="EMBL" id="SMB29479.1"/>
    </source>
</evidence>
<dbReference type="Pfam" id="PF01476">
    <property type="entry name" value="LysM"/>
    <property type="match status" value="1"/>
</dbReference>
<dbReference type="Pfam" id="PF01464">
    <property type="entry name" value="SLT"/>
    <property type="match status" value="1"/>
</dbReference>
<dbReference type="Gene3D" id="3.10.350.10">
    <property type="entry name" value="LysM domain"/>
    <property type="match status" value="1"/>
</dbReference>
<dbReference type="GO" id="GO:0016020">
    <property type="term" value="C:membrane"/>
    <property type="evidence" value="ECO:0007669"/>
    <property type="project" value="InterPro"/>
</dbReference>
<feature type="compositionally biased region" description="Basic residues" evidence="2">
    <location>
        <begin position="521"/>
        <end position="530"/>
    </location>
</feature>
<evidence type="ECO:0000256" key="2">
    <source>
        <dbReference type="SAM" id="MobiDB-lite"/>
    </source>
</evidence>
<keyword evidence="6" id="KW-1185">Reference proteome</keyword>
<dbReference type="PANTHER" id="PTHR37423">
    <property type="entry name" value="SOLUBLE LYTIC MUREIN TRANSGLYCOSYLASE-RELATED"/>
    <property type="match status" value="1"/>
</dbReference>
<dbReference type="EMBL" id="LT837803">
    <property type="protein sequence ID" value="SMB29479.1"/>
    <property type="molecule type" value="Genomic_DNA"/>
</dbReference>
<feature type="domain" description="LysM" evidence="4">
    <location>
        <begin position="407"/>
        <end position="451"/>
    </location>
</feature>
<dbReference type="AlphaFoldDB" id="A0A7Z7HTB7"/>
<feature type="chain" id="PRO_5031571568" evidence="3">
    <location>
        <begin position="33"/>
        <end position="530"/>
    </location>
</feature>
<keyword evidence="3" id="KW-0732">Signal</keyword>
<feature type="region of interest" description="Disordered" evidence="2">
    <location>
        <begin position="467"/>
        <end position="530"/>
    </location>
</feature>
<dbReference type="RefSeq" id="WP_067169607.1">
    <property type="nucleotide sequence ID" value="NZ_LFZK01000001.1"/>
</dbReference>
<evidence type="ECO:0000313" key="6">
    <source>
        <dbReference type="Proteomes" id="UP000242886"/>
    </source>
</evidence>
<feature type="signal peptide" evidence="3">
    <location>
        <begin position="1"/>
        <end position="32"/>
    </location>
</feature>
<organism evidence="5 6">
    <name type="scientific">Sterolibacterium denitrificans</name>
    <dbReference type="NCBI Taxonomy" id="157592"/>
    <lineage>
        <taxon>Bacteria</taxon>
        <taxon>Pseudomonadati</taxon>
        <taxon>Pseudomonadota</taxon>
        <taxon>Betaproteobacteria</taxon>
        <taxon>Nitrosomonadales</taxon>
        <taxon>Sterolibacteriaceae</taxon>
        <taxon>Sterolibacterium</taxon>
    </lineage>
</organism>
<evidence type="ECO:0000259" key="4">
    <source>
        <dbReference type="PROSITE" id="PS51782"/>
    </source>
</evidence>
<evidence type="ECO:0000256" key="3">
    <source>
        <dbReference type="SAM" id="SignalP"/>
    </source>
</evidence>
<dbReference type="SUPFAM" id="SSF53955">
    <property type="entry name" value="Lysozyme-like"/>
    <property type="match status" value="1"/>
</dbReference>
<dbReference type="GO" id="GO:0008933">
    <property type="term" value="F:peptidoglycan lytic transglycosylase activity"/>
    <property type="evidence" value="ECO:0007669"/>
    <property type="project" value="InterPro"/>
</dbReference>
<dbReference type="PANTHER" id="PTHR37423:SF2">
    <property type="entry name" value="MEMBRANE-BOUND LYTIC MUREIN TRANSGLYCOSYLASE C"/>
    <property type="match status" value="1"/>
</dbReference>
<name>A0A7Z7HTB7_9PROT</name>
<dbReference type="PROSITE" id="PS51782">
    <property type="entry name" value="LYSM"/>
    <property type="match status" value="1"/>
</dbReference>
<proteinExistence type="inferred from homology"/>
<accession>A0A7Z7HTB7</accession>
<gene>
    <name evidence="5" type="primary">mltD</name>
    <name evidence="5" type="ORF">SDENCHOL_20834</name>
</gene>
<dbReference type="CDD" id="cd16894">
    <property type="entry name" value="MltD-like"/>
    <property type="match status" value="1"/>
</dbReference>
<evidence type="ECO:0000256" key="1">
    <source>
        <dbReference type="ARBA" id="ARBA00007734"/>
    </source>
</evidence>
<dbReference type="Gene3D" id="1.10.530.10">
    <property type="match status" value="1"/>
</dbReference>
<dbReference type="InterPro" id="IPR023346">
    <property type="entry name" value="Lysozyme-like_dom_sf"/>
</dbReference>
<sequence>MTFPPIKRPIPPLLFRCLLVFCVLPAVSPTHAEYAGRMQAETGKAPTTTAIRLPIQPADTRLQLDDELDMTASASGPAGSSRLAPPPQRRLEIPLQRSVQPATDLRAINNPPLEIHDTFPRIEKIDLTMHQEDLWQRVRNGFSMPDLDSPLVADRQAFYLNRPEMLKEILRRSRRYLYFIVGELEKRGMPTELALLPMVESAYNPMAYSRARAAGLWQFIPSTGKNYSLQQDWWHDQRRDIIASTGAALDYLQNIYEMHGDWHLALASYNWGEFAVARAIGRNQAQGLPTDYASLRMPDETRYYVPKLQALKNIIAEPALFDIEIDPIPNQAYFDTVDKPASMDVSLAAKLAEVPLNEFIALNPSYNRPVMPDSTDTPIILPTDKVATFLFNLERHEASEKPLSNWTTHVLQKGESLDRVAARFHIGTARLRQINGIGARTRVRPGTRLLVPGSGTQLTQEVLDSLHSSPAATQAPPRSKSRAAGKTKGKKTKAAAKKSKKSSKATKAKTKSKGTSAAAKRPAKKPSGKR</sequence>
<dbReference type="InterPro" id="IPR000189">
    <property type="entry name" value="Transglyc_AS"/>
</dbReference>
<reference evidence="5" key="1">
    <citation type="submission" date="2017-03" db="EMBL/GenBank/DDBJ databases">
        <authorList>
            <consortium name="AG Boll"/>
        </authorList>
    </citation>
    <scope>NUCLEOTIDE SEQUENCE [LARGE SCALE GENOMIC DNA]</scope>
    <source>
        <strain evidence="5">Chol</strain>
    </source>
</reference>
<feature type="region of interest" description="Disordered" evidence="2">
    <location>
        <begin position="71"/>
        <end position="96"/>
    </location>
</feature>
<dbReference type="Proteomes" id="UP000242886">
    <property type="component" value="Chromosome SDENCHOL"/>
</dbReference>
<dbReference type="InterPro" id="IPR008258">
    <property type="entry name" value="Transglycosylase_SLT_dom_1"/>
</dbReference>
<dbReference type="SMART" id="SM00257">
    <property type="entry name" value="LysM"/>
    <property type="match status" value="1"/>
</dbReference>
<dbReference type="SUPFAM" id="SSF54106">
    <property type="entry name" value="LysM domain"/>
    <property type="match status" value="1"/>
</dbReference>
<protein>
    <submittedName>
        <fullName evidence="5">Membrane-bound lytic murein transglycosylase D</fullName>
    </submittedName>
</protein>
<dbReference type="InterPro" id="IPR018392">
    <property type="entry name" value="LysM"/>
</dbReference>
<dbReference type="GO" id="GO:0000270">
    <property type="term" value="P:peptidoglycan metabolic process"/>
    <property type="evidence" value="ECO:0007669"/>
    <property type="project" value="InterPro"/>
</dbReference>